<protein>
    <recommendedName>
        <fullName evidence="2 5">Cell shape-determining protein MreC</fullName>
    </recommendedName>
    <alternativeName>
        <fullName evidence="4 5">Cell shape protein MreC</fullName>
    </alternativeName>
</protein>
<dbReference type="PANTHER" id="PTHR34138:SF1">
    <property type="entry name" value="CELL SHAPE-DETERMINING PROTEIN MREC"/>
    <property type="match status" value="1"/>
</dbReference>
<dbReference type="EMBL" id="CAADFX010000157">
    <property type="protein sequence ID" value="VFK61678.1"/>
    <property type="molecule type" value="Genomic_DNA"/>
</dbReference>
<dbReference type="InterPro" id="IPR042175">
    <property type="entry name" value="Cell/Rod_MreC_2"/>
</dbReference>
<dbReference type="InterPro" id="IPR007221">
    <property type="entry name" value="MreC"/>
</dbReference>
<dbReference type="PIRSF" id="PIRSF038471">
    <property type="entry name" value="MreC"/>
    <property type="match status" value="1"/>
</dbReference>
<dbReference type="InterPro" id="IPR042177">
    <property type="entry name" value="Cell/Rod_1"/>
</dbReference>
<evidence type="ECO:0000256" key="5">
    <source>
        <dbReference type="PIRNR" id="PIRNR038471"/>
    </source>
</evidence>
<evidence type="ECO:0000256" key="2">
    <source>
        <dbReference type="ARBA" id="ARBA00013855"/>
    </source>
</evidence>
<comment type="similarity">
    <text evidence="1 5">Belongs to the MreC family.</text>
</comment>
<reference evidence="10" key="1">
    <citation type="submission" date="2019-02" db="EMBL/GenBank/DDBJ databases">
        <authorList>
            <person name="Gruber-Vodicka R. H."/>
            <person name="Seah K. B. B."/>
        </authorList>
    </citation>
    <scope>NUCLEOTIDE SEQUENCE</scope>
    <source>
        <strain evidence="10">BECK_BY1</strain>
        <strain evidence="8">BECK_BY2</strain>
        <strain evidence="9">BECK_BY3</strain>
    </source>
</reference>
<organism evidence="10">
    <name type="scientific">Candidatus Kentrum sp. TUN</name>
    <dbReference type="NCBI Taxonomy" id="2126343"/>
    <lineage>
        <taxon>Bacteria</taxon>
        <taxon>Pseudomonadati</taxon>
        <taxon>Pseudomonadota</taxon>
        <taxon>Gammaproteobacteria</taxon>
        <taxon>Candidatus Kentrum</taxon>
    </lineage>
</organism>
<evidence type="ECO:0000256" key="6">
    <source>
        <dbReference type="SAM" id="Coils"/>
    </source>
</evidence>
<comment type="function">
    <text evidence="5">Involved in formation and maintenance of cell shape.</text>
</comment>
<evidence type="ECO:0000313" key="10">
    <source>
        <dbReference type="EMBL" id="VFK61678.1"/>
    </source>
</evidence>
<accession>A0A451A6M3</accession>
<feature type="coiled-coil region" evidence="6">
    <location>
        <begin position="82"/>
        <end position="112"/>
    </location>
</feature>
<dbReference type="InterPro" id="IPR055342">
    <property type="entry name" value="MreC_beta-barrel_core"/>
</dbReference>
<dbReference type="NCBIfam" id="TIGR00219">
    <property type="entry name" value="mreC"/>
    <property type="match status" value="1"/>
</dbReference>
<dbReference type="Pfam" id="PF04085">
    <property type="entry name" value="MreC"/>
    <property type="match status" value="1"/>
</dbReference>
<evidence type="ECO:0000256" key="1">
    <source>
        <dbReference type="ARBA" id="ARBA00009369"/>
    </source>
</evidence>
<dbReference type="PANTHER" id="PTHR34138">
    <property type="entry name" value="CELL SHAPE-DETERMINING PROTEIN MREC"/>
    <property type="match status" value="1"/>
</dbReference>
<gene>
    <name evidence="10" type="ORF">BECKTUN1418D_GA0071000_11572</name>
    <name evidence="8" type="ORF">BECKTUN1418E_GA0071001_100739</name>
    <name evidence="9" type="ORF">BECKTUN1418F_GA0071002_100539</name>
</gene>
<sequence length="277" mass="30594">MHGHSLGAQLTIFIVISLALMIIDHRGGYLDTARVILSTIVSPLHYAVDIPIQIFHWTNDHIISHASLIKENTHLRHQLFLNQAKLRKFSDLEAENNRLRQLLGSAEKIDEQVLITELLAVDMDPFSRRVVLNKGTQDGVAIGHSLIDIKGVMGQVIRVGPFFSTALLITDPSHALPVQVNRNGLRSIALGTGIQDLLELSHVPTNGDLNIGDILVTSGLGGKFPSGYPVGEITHIKRDTGQPFAKILVKPYAWLERNREALLVKQKTHTPIENIVP</sequence>
<dbReference type="Gene3D" id="2.40.10.340">
    <property type="entry name" value="Rod shape-determining protein MreC, domain 1"/>
    <property type="match status" value="1"/>
</dbReference>
<evidence type="ECO:0000256" key="4">
    <source>
        <dbReference type="ARBA" id="ARBA00032089"/>
    </source>
</evidence>
<evidence type="ECO:0000259" key="7">
    <source>
        <dbReference type="Pfam" id="PF04085"/>
    </source>
</evidence>
<evidence type="ECO:0000256" key="3">
    <source>
        <dbReference type="ARBA" id="ARBA00022960"/>
    </source>
</evidence>
<name>A0A451A6M3_9GAMM</name>
<dbReference type="AlphaFoldDB" id="A0A451A6M3"/>
<proteinExistence type="inferred from homology"/>
<evidence type="ECO:0000313" key="8">
    <source>
        <dbReference type="EMBL" id="VFK52145.1"/>
    </source>
</evidence>
<dbReference type="GO" id="GO:0008360">
    <property type="term" value="P:regulation of cell shape"/>
    <property type="evidence" value="ECO:0007669"/>
    <property type="project" value="UniProtKB-KW"/>
</dbReference>
<keyword evidence="3 5" id="KW-0133">Cell shape</keyword>
<dbReference type="Gene3D" id="2.40.10.350">
    <property type="entry name" value="Rod shape-determining protein MreC, domain 2"/>
    <property type="match status" value="1"/>
</dbReference>
<dbReference type="EMBL" id="CAADFV010000007">
    <property type="protein sequence ID" value="VFK52145.1"/>
    <property type="molecule type" value="Genomic_DNA"/>
</dbReference>
<evidence type="ECO:0000313" key="9">
    <source>
        <dbReference type="EMBL" id="VFK52192.1"/>
    </source>
</evidence>
<dbReference type="GO" id="GO:0005886">
    <property type="term" value="C:plasma membrane"/>
    <property type="evidence" value="ECO:0007669"/>
    <property type="project" value="TreeGrafter"/>
</dbReference>
<dbReference type="EMBL" id="CAADFY010000005">
    <property type="protein sequence ID" value="VFK52192.1"/>
    <property type="molecule type" value="Genomic_DNA"/>
</dbReference>
<feature type="domain" description="Rod shape-determining protein MreC beta-barrel core" evidence="7">
    <location>
        <begin position="120"/>
        <end position="265"/>
    </location>
</feature>
<keyword evidence="6" id="KW-0175">Coiled coil</keyword>